<protein>
    <submittedName>
        <fullName evidence="2">Alpha-1,2-mannosidase family domain protein</fullName>
    </submittedName>
</protein>
<sequence>MVPLVVNLYMFGAKDFDVKKALYYMLKAASDGGVGGTATWSGRESPRTWSTATRRRPRSFAAIMGSTVRRSRWSGRSTTSPSRD</sequence>
<evidence type="ECO:0000256" key="1">
    <source>
        <dbReference type="SAM" id="MobiDB-lite"/>
    </source>
</evidence>
<gene>
    <name evidence="2" type="ORF">I553_2495</name>
</gene>
<dbReference type="AlphaFoldDB" id="X8C8B2"/>
<feature type="region of interest" description="Disordered" evidence="1">
    <location>
        <begin position="32"/>
        <end position="52"/>
    </location>
</feature>
<evidence type="ECO:0000313" key="2">
    <source>
        <dbReference type="EMBL" id="EUA52309.1"/>
    </source>
</evidence>
<reference evidence="2" key="1">
    <citation type="submission" date="2014-01" db="EMBL/GenBank/DDBJ databases">
        <authorList>
            <person name="Brown-Elliot B."/>
            <person name="Wallace R."/>
            <person name="Lenaerts A."/>
            <person name="Ordway D."/>
            <person name="DeGroote M.A."/>
            <person name="Parker T."/>
            <person name="Sizemore C."/>
            <person name="Tallon L.J."/>
            <person name="Sadzewicz L.K."/>
            <person name="Sengamalay N."/>
            <person name="Fraser C.M."/>
            <person name="Hine E."/>
            <person name="Shefchek K.A."/>
            <person name="Das S.P."/>
            <person name="Tettelin H."/>
        </authorList>
    </citation>
    <scope>NUCLEOTIDE SEQUENCE [LARGE SCALE GENOMIC DNA]</scope>
    <source>
        <strain evidence="2">4042</strain>
    </source>
</reference>
<dbReference type="PATRIC" id="fig|1299334.3.peg.3603"/>
<comment type="caution">
    <text evidence="2">The sequence shown here is derived from an EMBL/GenBank/DDBJ whole genome shotgun (WGS) entry which is preliminary data.</text>
</comment>
<organism evidence="2">
    <name type="scientific">Mycobacterium xenopi 4042</name>
    <dbReference type="NCBI Taxonomy" id="1299334"/>
    <lineage>
        <taxon>Bacteria</taxon>
        <taxon>Bacillati</taxon>
        <taxon>Actinomycetota</taxon>
        <taxon>Actinomycetes</taxon>
        <taxon>Mycobacteriales</taxon>
        <taxon>Mycobacteriaceae</taxon>
        <taxon>Mycobacterium</taxon>
    </lineage>
</organism>
<accession>X8C8B2</accession>
<feature type="compositionally biased region" description="Polar residues" evidence="1">
    <location>
        <begin position="38"/>
        <end position="52"/>
    </location>
</feature>
<proteinExistence type="predicted"/>
<dbReference type="EMBL" id="JAOB01000033">
    <property type="protein sequence ID" value="EUA52309.1"/>
    <property type="molecule type" value="Genomic_DNA"/>
</dbReference>
<name>X8C8B2_MYCXE</name>